<dbReference type="InterPro" id="IPR032697">
    <property type="entry name" value="SQ_cyclase_N"/>
</dbReference>
<dbReference type="PANTHER" id="PTHR11764:SF90">
    <property type="entry name" value="TERPENE CYCLASE_MUTASE FAMILY MEMBER"/>
    <property type="match status" value="1"/>
</dbReference>
<name>A0AAD6KB68_9ROSI</name>
<dbReference type="GO" id="GO:0005811">
    <property type="term" value="C:lipid droplet"/>
    <property type="evidence" value="ECO:0007669"/>
    <property type="project" value="InterPro"/>
</dbReference>
<evidence type="ECO:0000259" key="3">
    <source>
        <dbReference type="Pfam" id="PF13249"/>
    </source>
</evidence>
<protein>
    <recommendedName>
        <fullName evidence="3">Squalene cyclase N-terminal domain-containing protein</fullName>
    </recommendedName>
</protein>
<keyword evidence="1" id="KW-0413">Isomerase</keyword>
<dbReference type="AlphaFoldDB" id="A0AAD6KB68"/>
<reference evidence="4 5" key="1">
    <citation type="journal article" date="2023" name="Int. J. Mol. Sci.">
        <title>De Novo Assembly and Annotation of 11 Diverse Shrub Willow (Salix) Genomes Reveals Novel Gene Organization in Sex-Linked Regions.</title>
        <authorList>
            <person name="Hyden B."/>
            <person name="Feng K."/>
            <person name="Yates T.B."/>
            <person name="Jawdy S."/>
            <person name="Cereghino C."/>
            <person name="Smart L.B."/>
            <person name="Muchero W."/>
        </authorList>
    </citation>
    <scope>NUCLEOTIDE SEQUENCE [LARGE SCALE GENOMIC DNA]</scope>
    <source>
        <tissue evidence="4">Shoot tip</tissue>
    </source>
</reference>
<dbReference type="SUPFAM" id="SSF48239">
    <property type="entry name" value="Terpenoid cyclases/Protein prenyltransferases"/>
    <property type="match status" value="1"/>
</dbReference>
<accession>A0AAD6KB68</accession>
<keyword evidence="5" id="KW-1185">Reference proteome</keyword>
<evidence type="ECO:0000256" key="2">
    <source>
        <dbReference type="SAM" id="MobiDB-lite"/>
    </source>
</evidence>
<proteinExistence type="predicted"/>
<dbReference type="InterPro" id="IPR008930">
    <property type="entry name" value="Terpenoid_cyclase/PrenylTrfase"/>
</dbReference>
<dbReference type="InterPro" id="IPR018333">
    <property type="entry name" value="Squalene_cyclase"/>
</dbReference>
<evidence type="ECO:0000256" key="1">
    <source>
        <dbReference type="ARBA" id="ARBA00023235"/>
    </source>
</evidence>
<feature type="domain" description="Squalene cyclase N-terminal" evidence="3">
    <location>
        <begin position="99"/>
        <end position="251"/>
    </location>
</feature>
<sequence>MWRLKIAERGNNPYIFTTNEYVGRQIWEYDPNAGTPEEREEVEEARRNFTLNRSKVKPSSDLLWQYQILREKNFKQTIPAVRVEEGEEVTYEKTTTAMKRSANFYSALQASDGHWPAENSGVLFFLPPFVFCFYITGHLNTMFPPEYRKEIFRYIYNHQNEDGGWGLHIESHSNMFCTTFSYICLRMLGVGPDEEACARGRKWILDRGGVTSIPSWGKTWLSILGLFDWSGCNPMPPEFWILPTSLPVHPAKDVVLLSIGLHANVVSVREKIRRTNHTSDSVIERRTVPSALRKCKVEAGQTFMREGGSLLSPFLDSGLPLGQSVSDVGASAHSLALQPAGQKESSGSDDEAHSLRG</sequence>
<gene>
    <name evidence="4" type="ORF">OIU84_030284</name>
</gene>
<dbReference type="EMBL" id="JAPFFJ010000009">
    <property type="protein sequence ID" value="KAJ6420338.1"/>
    <property type="molecule type" value="Genomic_DNA"/>
</dbReference>
<evidence type="ECO:0000313" key="5">
    <source>
        <dbReference type="Proteomes" id="UP001162972"/>
    </source>
</evidence>
<dbReference type="GO" id="GO:0042300">
    <property type="term" value="F:beta-amyrin synthase activity"/>
    <property type="evidence" value="ECO:0007669"/>
    <property type="project" value="TreeGrafter"/>
</dbReference>
<dbReference type="GO" id="GO:0016104">
    <property type="term" value="P:triterpenoid biosynthetic process"/>
    <property type="evidence" value="ECO:0007669"/>
    <property type="project" value="InterPro"/>
</dbReference>
<dbReference type="Proteomes" id="UP001162972">
    <property type="component" value="Chromosome 7"/>
</dbReference>
<organism evidence="4 5">
    <name type="scientific">Salix udensis</name>
    <dbReference type="NCBI Taxonomy" id="889485"/>
    <lineage>
        <taxon>Eukaryota</taxon>
        <taxon>Viridiplantae</taxon>
        <taxon>Streptophyta</taxon>
        <taxon>Embryophyta</taxon>
        <taxon>Tracheophyta</taxon>
        <taxon>Spermatophyta</taxon>
        <taxon>Magnoliopsida</taxon>
        <taxon>eudicotyledons</taxon>
        <taxon>Gunneridae</taxon>
        <taxon>Pentapetalae</taxon>
        <taxon>rosids</taxon>
        <taxon>fabids</taxon>
        <taxon>Malpighiales</taxon>
        <taxon>Salicaceae</taxon>
        <taxon>Saliceae</taxon>
        <taxon>Salix</taxon>
    </lineage>
</organism>
<comment type="caution">
    <text evidence="4">The sequence shown here is derived from an EMBL/GenBank/DDBJ whole genome shotgun (WGS) entry which is preliminary data.</text>
</comment>
<dbReference type="PANTHER" id="PTHR11764">
    <property type="entry name" value="TERPENE CYCLASE/MUTASE FAMILY MEMBER"/>
    <property type="match status" value="1"/>
</dbReference>
<dbReference type="Gene3D" id="1.50.10.20">
    <property type="match status" value="1"/>
</dbReference>
<feature type="region of interest" description="Disordered" evidence="2">
    <location>
        <begin position="332"/>
        <end position="357"/>
    </location>
</feature>
<evidence type="ECO:0000313" key="4">
    <source>
        <dbReference type="EMBL" id="KAJ6420338.1"/>
    </source>
</evidence>
<dbReference type="Pfam" id="PF13249">
    <property type="entry name" value="SQHop_cyclase_N"/>
    <property type="match status" value="1"/>
</dbReference>